<evidence type="ECO:0000313" key="3">
    <source>
        <dbReference type="EMBL" id="KAK8120133.1"/>
    </source>
</evidence>
<name>A0AAW0QYV3_9PEZI</name>
<evidence type="ECO:0000313" key="4">
    <source>
        <dbReference type="Proteomes" id="UP001392437"/>
    </source>
</evidence>
<accession>A0AAW0QYV3</accession>
<proteinExistence type="predicted"/>
<keyword evidence="4" id="KW-1185">Reference proteome</keyword>
<evidence type="ECO:0000259" key="2">
    <source>
        <dbReference type="Pfam" id="PF14420"/>
    </source>
</evidence>
<dbReference type="InterPro" id="IPR025676">
    <property type="entry name" value="Clr5_dom"/>
</dbReference>
<reference evidence="3 4" key="1">
    <citation type="submission" date="2023-01" db="EMBL/GenBank/DDBJ databases">
        <title>Analysis of 21 Apiospora genomes using comparative genomics revels a genus with tremendous synthesis potential of carbohydrate active enzymes and secondary metabolites.</title>
        <authorList>
            <person name="Sorensen T."/>
        </authorList>
    </citation>
    <scope>NUCLEOTIDE SEQUENCE [LARGE SCALE GENOMIC DNA]</scope>
    <source>
        <strain evidence="3 4">CBS 117206</strain>
    </source>
</reference>
<protein>
    <recommendedName>
        <fullName evidence="2">Clr5 domain-containing protein</fullName>
    </recommendedName>
</protein>
<gene>
    <name evidence="3" type="ORF">PG999_004253</name>
</gene>
<evidence type="ECO:0000256" key="1">
    <source>
        <dbReference type="SAM" id="MobiDB-lite"/>
    </source>
</evidence>
<feature type="region of interest" description="Disordered" evidence="1">
    <location>
        <begin position="48"/>
        <end position="121"/>
    </location>
</feature>
<dbReference type="Pfam" id="PF14420">
    <property type="entry name" value="Clr5"/>
    <property type="match status" value="1"/>
</dbReference>
<sequence length="222" mass="24482">MTKDWDSYKDTILALYEHQTLATVMEVMQRDYNFVASTRAYRQKLDKWGKRKYKKRKGKSDNSPEVSDAESVGKAAASSRPASPELSHRHTSRRQQSAADAGHRATTSTSHQGDVNYSLDQTGANVSNTYGTTQYQNPASYDATNNTCWSGNPDTTAAYGFSQAPLDVNVTAYDYGGTSFSATNNSAVSFQYMDTSAGGYPMADQLDYTTYEDSSWDHAQDG</sequence>
<dbReference type="AlphaFoldDB" id="A0AAW0QYV3"/>
<comment type="caution">
    <text evidence="3">The sequence shown here is derived from an EMBL/GenBank/DDBJ whole genome shotgun (WGS) entry which is preliminary data.</text>
</comment>
<dbReference type="Proteomes" id="UP001392437">
    <property type="component" value="Unassembled WGS sequence"/>
</dbReference>
<dbReference type="PANTHER" id="PTHR38788">
    <property type="entry name" value="CLR5 DOMAIN-CONTAINING PROTEIN"/>
    <property type="match status" value="1"/>
</dbReference>
<dbReference type="PANTHER" id="PTHR38788:SF3">
    <property type="entry name" value="CLR5 DOMAIN-CONTAINING PROTEIN"/>
    <property type="match status" value="1"/>
</dbReference>
<feature type="compositionally biased region" description="Basic residues" evidence="1">
    <location>
        <begin position="49"/>
        <end position="58"/>
    </location>
</feature>
<feature type="compositionally biased region" description="Polar residues" evidence="1">
    <location>
        <begin position="105"/>
        <end position="121"/>
    </location>
</feature>
<feature type="domain" description="Clr5" evidence="2">
    <location>
        <begin position="1"/>
        <end position="52"/>
    </location>
</feature>
<dbReference type="EMBL" id="JAQQWP010000004">
    <property type="protein sequence ID" value="KAK8120133.1"/>
    <property type="molecule type" value="Genomic_DNA"/>
</dbReference>
<organism evidence="3 4">
    <name type="scientific">Apiospora kogelbergensis</name>
    <dbReference type="NCBI Taxonomy" id="1337665"/>
    <lineage>
        <taxon>Eukaryota</taxon>
        <taxon>Fungi</taxon>
        <taxon>Dikarya</taxon>
        <taxon>Ascomycota</taxon>
        <taxon>Pezizomycotina</taxon>
        <taxon>Sordariomycetes</taxon>
        <taxon>Xylariomycetidae</taxon>
        <taxon>Amphisphaeriales</taxon>
        <taxon>Apiosporaceae</taxon>
        <taxon>Apiospora</taxon>
    </lineage>
</organism>